<proteinExistence type="predicted"/>
<reference evidence="1 2" key="1">
    <citation type="journal article" date="2016" name="Nat. Commun.">
        <title>Thousands of microbial genomes shed light on interconnected biogeochemical processes in an aquifer system.</title>
        <authorList>
            <person name="Anantharaman K."/>
            <person name="Brown C.T."/>
            <person name="Hug L.A."/>
            <person name="Sharon I."/>
            <person name="Castelle C.J."/>
            <person name="Probst A.J."/>
            <person name="Thomas B.C."/>
            <person name="Singh A."/>
            <person name="Wilkins M.J."/>
            <person name="Karaoz U."/>
            <person name="Brodie E.L."/>
            <person name="Williams K.H."/>
            <person name="Hubbard S.S."/>
            <person name="Banfield J.F."/>
        </authorList>
    </citation>
    <scope>NUCLEOTIDE SEQUENCE [LARGE SCALE GENOMIC DNA]</scope>
</reference>
<dbReference type="CDD" id="cd02440">
    <property type="entry name" value="AdoMet_MTases"/>
    <property type="match status" value="1"/>
</dbReference>
<dbReference type="Proteomes" id="UP000178656">
    <property type="component" value="Unassembled WGS sequence"/>
</dbReference>
<sequence length="208" mass="23681">MINTRSDNKSFIYSSPLIYQLTMRLLYRCGFGSRYEAIAKYIPDHASVVDVCCGDCYLFHHYLKYKAVDYIGLDINRSFVNDALKRGVKAKLFDINIDPLPSAEYIIMQASLYQFIPNQKTILDKLFNSATRGVIITEPIRNLSDSKNPVIAFIARRAANPGSGHAKNRFDENSLLQLLKSRQQPISTCFKIKGDKELVAIFEIKDTK</sequence>
<dbReference type="SUPFAM" id="SSF53335">
    <property type="entry name" value="S-adenosyl-L-methionine-dependent methyltransferases"/>
    <property type="match status" value="1"/>
</dbReference>
<dbReference type="AlphaFoldDB" id="A0A1F5T5Q9"/>
<comment type="caution">
    <text evidence="1">The sequence shown here is derived from an EMBL/GenBank/DDBJ whole genome shotgun (WGS) entry which is preliminary data.</text>
</comment>
<accession>A0A1F5T5Q9</accession>
<gene>
    <name evidence="1" type="ORF">A2482_00720</name>
</gene>
<dbReference type="Pfam" id="PF07021">
    <property type="entry name" value="MetW"/>
    <property type="match status" value="1"/>
</dbReference>
<dbReference type="EMBL" id="MFGM01000074">
    <property type="protein sequence ID" value="OGF34300.1"/>
    <property type="molecule type" value="Genomic_DNA"/>
</dbReference>
<evidence type="ECO:0008006" key="3">
    <source>
        <dbReference type="Google" id="ProtNLM"/>
    </source>
</evidence>
<evidence type="ECO:0000313" key="2">
    <source>
        <dbReference type="Proteomes" id="UP000178656"/>
    </source>
</evidence>
<dbReference type="InterPro" id="IPR029063">
    <property type="entry name" value="SAM-dependent_MTases_sf"/>
</dbReference>
<dbReference type="Gene3D" id="3.40.50.150">
    <property type="entry name" value="Vaccinia Virus protein VP39"/>
    <property type="match status" value="1"/>
</dbReference>
<evidence type="ECO:0000313" key="1">
    <source>
        <dbReference type="EMBL" id="OGF34300.1"/>
    </source>
</evidence>
<name>A0A1F5T5Q9_9BACT</name>
<protein>
    <recommendedName>
        <fullName evidence="3">Methyltransferase domain-containing protein</fullName>
    </recommendedName>
</protein>
<dbReference type="InterPro" id="IPR010743">
    <property type="entry name" value="Methionine_synth_MetW"/>
</dbReference>
<organism evidence="1 2">
    <name type="scientific">Candidatus Falkowbacteria bacterium RIFOXYC2_FULL_48_21</name>
    <dbReference type="NCBI Taxonomy" id="1798005"/>
    <lineage>
        <taxon>Bacteria</taxon>
        <taxon>Candidatus Falkowiibacteriota</taxon>
    </lineage>
</organism>